<dbReference type="Gene3D" id="2.120.10.30">
    <property type="entry name" value="TolB, C-terminal domain"/>
    <property type="match status" value="1"/>
</dbReference>
<accession>A0A175W1V8</accession>
<evidence type="ECO:0000313" key="1">
    <source>
        <dbReference type="EMBL" id="KXX77633.1"/>
    </source>
</evidence>
<gene>
    <name evidence="1" type="ORF">MMYC01_206129</name>
</gene>
<protein>
    <submittedName>
        <fullName evidence="1">Serum paraoxonase/arylesterase 2</fullName>
    </submittedName>
</protein>
<dbReference type="Proteomes" id="UP000078237">
    <property type="component" value="Unassembled WGS sequence"/>
</dbReference>
<sequence length="420" mass="45631">MRLLSLSVIGALLAYLLYTVAPLVQRTLTTAGALRRYPGETVAEGQVATIPDTVHCEDLHYHAPSGTLFTACEDNAGTRFKWFPPLANFDDPELASKSRGSIHTLQSRRLRFENFDGPFITHGIDVIPDGASTDGEAVYIFAVNHVPETQPSGEKGPNARSQLELFHHIVGSSTIRHIRSIWHPLIRTPNDIFAESPTSLYVTNDHHYPHRGLMRTIEDIYFGARWTGIVHIQLDSLATAEPTAGFTAGVALSGLHNSNGLGHGRSEREILISSCTSGVLHIGQLAENGNITIAESVEIDSIADNPSYFVDPYAVTPADDRSGFLETGMARAIDILHTMRDPAAKDPSMVTYLRPGSGGWEKRVLFEDDGTRLRAASTAVLVAVDPVDELNKGGILGARKALLFATGFLSKSIIAFKVDL</sequence>
<proteinExistence type="predicted"/>
<dbReference type="InterPro" id="IPR011042">
    <property type="entry name" value="6-blade_b-propeller_TolB-like"/>
</dbReference>
<comment type="caution">
    <text evidence="1">The sequence shown here is derived from an EMBL/GenBank/DDBJ whole genome shotgun (WGS) entry which is preliminary data.</text>
</comment>
<reference evidence="1 2" key="1">
    <citation type="journal article" date="2016" name="Genome Announc.">
        <title>Genome Sequence of Madurella mycetomatis mm55, Isolated from a Human Mycetoma Case in Sudan.</title>
        <authorList>
            <person name="Smit S."/>
            <person name="Derks M.F."/>
            <person name="Bervoets S."/>
            <person name="Fahal A."/>
            <person name="van Leeuwen W."/>
            <person name="van Belkum A."/>
            <person name="van de Sande W.W."/>
        </authorList>
    </citation>
    <scope>NUCLEOTIDE SEQUENCE [LARGE SCALE GENOMIC DNA]</scope>
    <source>
        <strain evidence="2">mm55</strain>
    </source>
</reference>
<organism evidence="1 2">
    <name type="scientific">Madurella mycetomatis</name>
    <dbReference type="NCBI Taxonomy" id="100816"/>
    <lineage>
        <taxon>Eukaryota</taxon>
        <taxon>Fungi</taxon>
        <taxon>Dikarya</taxon>
        <taxon>Ascomycota</taxon>
        <taxon>Pezizomycotina</taxon>
        <taxon>Sordariomycetes</taxon>
        <taxon>Sordariomycetidae</taxon>
        <taxon>Sordariales</taxon>
        <taxon>Sordariales incertae sedis</taxon>
        <taxon>Madurella</taxon>
    </lineage>
</organism>
<dbReference type="OrthoDB" id="5307922at2759"/>
<name>A0A175W1V8_9PEZI</name>
<keyword evidence="2" id="KW-1185">Reference proteome</keyword>
<dbReference type="InterPro" id="IPR051288">
    <property type="entry name" value="Serum_paraoxonase/arylesterase"/>
</dbReference>
<dbReference type="PANTHER" id="PTHR11799">
    <property type="entry name" value="PARAOXONASE"/>
    <property type="match status" value="1"/>
</dbReference>
<dbReference type="VEuPathDB" id="FungiDB:MMYC01_206129"/>
<evidence type="ECO:0000313" key="2">
    <source>
        <dbReference type="Proteomes" id="UP000078237"/>
    </source>
</evidence>
<dbReference type="EMBL" id="LCTW02000152">
    <property type="protein sequence ID" value="KXX77633.1"/>
    <property type="molecule type" value="Genomic_DNA"/>
</dbReference>
<dbReference type="AlphaFoldDB" id="A0A175W1V8"/>
<dbReference type="PANTHER" id="PTHR11799:SF12">
    <property type="entry name" value="PARAOXONASE-RELATED"/>
    <property type="match status" value="1"/>
</dbReference>